<sequence length="261" mass="27683">MKPDIARQQGKTVLVTGASGGIGYAVSNRFVDDGANLFITGKTSVALTKAASSLGICSDQSIQGDVANIQDCERIIRTVIARTGRLDLLINSAGVWTEGPSDEASEADWDRTIDINLKGTFFMCRYAIPHLEKTSGSIINISSDAGITGNKEAAIYSASKGGVNLLTKSLALELAPRGIRVNAICPCDVATPMIEYQANTFGKGDPEGYKRKLLSAYPQNEHARFAEPEEIAAFVYFIASREAAPITGACLPIDFGLTAGS</sequence>
<dbReference type="GO" id="GO:0030497">
    <property type="term" value="P:fatty acid elongation"/>
    <property type="evidence" value="ECO:0007669"/>
    <property type="project" value="TreeGrafter"/>
</dbReference>
<dbReference type="RefSeq" id="WP_105735785.1">
    <property type="nucleotide sequence ID" value="NZ_PVBT01000006.1"/>
</dbReference>
<dbReference type="SMART" id="SM00822">
    <property type="entry name" value="PKS_KR"/>
    <property type="match status" value="1"/>
</dbReference>
<feature type="domain" description="Ketoreductase" evidence="3">
    <location>
        <begin position="11"/>
        <end position="187"/>
    </location>
</feature>
<reference evidence="4 5" key="1">
    <citation type="submission" date="2018-02" db="EMBL/GenBank/DDBJ databases">
        <title>The draft genome of Phyllobacterium myrsinacearum DSM5892.</title>
        <authorList>
            <person name="Li L."/>
            <person name="Liu L."/>
            <person name="Zhang X."/>
            <person name="Wang T."/>
        </authorList>
    </citation>
    <scope>NUCLEOTIDE SEQUENCE [LARGE SCALE GENOMIC DNA]</scope>
    <source>
        <strain evidence="4 5">DSM 5892</strain>
    </source>
</reference>
<organism evidence="4 5">
    <name type="scientific">Phyllobacterium myrsinacearum</name>
    <dbReference type="NCBI Taxonomy" id="28101"/>
    <lineage>
        <taxon>Bacteria</taxon>
        <taxon>Pseudomonadati</taxon>
        <taxon>Pseudomonadota</taxon>
        <taxon>Alphaproteobacteria</taxon>
        <taxon>Hyphomicrobiales</taxon>
        <taxon>Phyllobacteriaceae</taxon>
        <taxon>Phyllobacterium</taxon>
    </lineage>
</organism>
<dbReference type="Gene3D" id="3.40.50.720">
    <property type="entry name" value="NAD(P)-binding Rossmann-like Domain"/>
    <property type="match status" value="1"/>
</dbReference>
<dbReference type="PANTHER" id="PTHR42760:SF123">
    <property type="entry name" value="OXIDOREDUCTASE"/>
    <property type="match status" value="1"/>
</dbReference>
<accession>A0A2S9JDN6</accession>
<dbReference type="PROSITE" id="PS00061">
    <property type="entry name" value="ADH_SHORT"/>
    <property type="match status" value="1"/>
</dbReference>
<protein>
    <submittedName>
        <fullName evidence="4">Short-chain dehydrogenase</fullName>
    </submittedName>
</protein>
<dbReference type="AlphaFoldDB" id="A0A2S9JDN6"/>
<dbReference type="OrthoDB" id="9797020at2"/>
<dbReference type="InterPro" id="IPR002347">
    <property type="entry name" value="SDR_fam"/>
</dbReference>
<dbReference type="EMBL" id="PVBT01000006">
    <property type="protein sequence ID" value="PRD51010.1"/>
    <property type="molecule type" value="Genomic_DNA"/>
</dbReference>
<evidence type="ECO:0000313" key="4">
    <source>
        <dbReference type="EMBL" id="PRD51010.1"/>
    </source>
</evidence>
<evidence type="ECO:0000259" key="3">
    <source>
        <dbReference type="SMART" id="SM00822"/>
    </source>
</evidence>
<evidence type="ECO:0000256" key="1">
    <source>
        <dbReference type="ARBA" id="ARBA00006484"/>
    </source>
</evidence>
<dbReference type="InterPro" id="IPR036291">
    <property type="entry name" value="NAD(P)-bd_dom_sf"/>
</dbReference>
<dbReference type="FunFam" id="3.40.50.720:FF:000084">
    <property type="entry name" value="Short-chain dehydrogenase reductase"/>
    <property type="match status" value="1"/>
</dbReference>
<keyword evidence="5" id="KW-1185">Reference proteome</keyword>
<proteinExistence type="inferred from homology"/>
<dbReference type="PANTHER" id="PTHR42760">
    <property type="entry name" value="SHORT-CHAIN DEHYDROGENASES/REDUCTASES FAMILY MEMBER"/>
    <property type="match status" value="1"/>
</dbReference>
<dbReference type="Pfam" id="PF00106">
    <property type="entry name" value="adh_short"/>
    <property type="match status" value="1"/>
</dbReference>
<dbReference type="GO" id="GO:0016616">
    <property type="term" value="F:oxidoreductase activity, acting on the CH-OH group of donors, NAD or NADP as acceptor"/>
    <property type="evidence" value="ECO:0007669"/>
    <property type="project" value="UniProtKB-ARBA"/>
</dbReference>
<dbReference type="CDD" id="cd05233">
    <property type="entry name" value="SDR_c"/>
    <property type="match status" value="1"/>
</dbReference>
<dbReference type="PRINTS" id="PR00080">
    <property type="entry name" value="SDRFAMILY"/>
</dbReference>
<evidence type="ECO:0000256" key="2">
    <source>
        <dbReference type="RuleBase" id="RU000363"/>
    </source>
</evidence>
<dbReference type="Proteomes" id="UP000238563">
    <property type="component" value="Unassembled WGS sequence"/>
</dbReference>
<gene>
    <name evidence="4" type="ORF">C5750_19400</name>
</gene>
<dbReference type="SUPFAM" id="SSF51735">
    <property type="entry name" value="NAD(P)-binding Rossmann-fold domains"/>
    <property type="match status" value="1"/>
</dbReference>
<name>A0A2S9JDN6_9HYPH</name>
<comment type="caution">
    <text evidence="4">The sequence shown here is derived from an EMBL/GenBank/DDBJ whole genome shotgun (WGS) entry which is preliminary data.</text>
</comment>
<evidence type="ECO:0000313" key="5">
    <source>
        <dbReference type="Proteomes" id="UP000238563"/>
    </source>
</evidence>
<comment type="similarity">
    <text evidence="1 2">Belongs to the short-chain dehydrogenases/reductases (SDR) family.</text>
</comment>
<dbReference type="InterPro" id="IPR020904">
    <property type="entry name" value="Sc_DH/Rdtase_CS"/>
</dbReference>
<dbReference type="InterPro" id="IPR057326">
    <property type="entry name" value="KR_dom"/>
</dbReference>
<dbReference type="PRINTS" id="PR00081">
    <property type="entry name" value="GDHRDH"/>
</dbReference>